<name>A0A850QVE4_PHODD</name>
<sequence>MSKKPLDGMDIPSMSALLDDEYRNLIDGDLVFVDHHEILRIGASGQPLATSIEQLNILIEELNKMKVRMLSRDH</sequence>
<proteinExistence type="predicted"/>
<comment type="caution">
    <text evidence="1">The sequence shown here is derived from an EMBL/GenBank/DDBJ whole genome shotgun (WGS) entry which is preliminary data.</text>
</comment>
<organism evidence="1 2">
    <name type="scientific">Photobacterium damselae subsp. damselae</name>
    <name type="common">Listonella damsela</name>
    <dbReference type="NCBI Taxonomy" id="85581"/>
    <lineage>
        <taxon>Bacteria</taxon>
        <taxon>Pseudomonadati</taxon>
        <taxon>Pseudomonadota</taxon>
        <taxon>Gammaproteobacteria</taxon>
        <taxon>Vibrionales</taxon>
        <taxon>Vibrionaceae</taxon>
        <taxon>Photobacterium</taxon>
    </lineage>
</organism>
<protein>
    <submittedName>
        <fullName evidence="1">Uncharacterized protein</fullName>
    </submittedName>
</protein>
<dbReference type="EMBL" id="JABXOR010000569">
    <property type="protein sequence ID" value="NVP00358.1"/>
    <property type="molecule type" value="Genomic_DNA"/>
</dbReference>
<dbReference type="AlphaFoldDB" id="A0A850QVE4"/>
<gene>
    <name evidence="1" type="ORF">HWA77_09075</name>
</gene>
<accession>A0A850QVE4</accession>
<dbReference type="Proteomes" id="UP000533429">
    <property type="component" value="Unassembled WGS sequence"/>
</dbReference>
<evidence type="ECO:0000313" key="2">
    <source>
        <dbReference type="Proteomes" id="UP000533429"/>
    </source>
</evidence>
<reference evidence="1 2" key="1">
    <citation type="submission" date="2020-06" db="EMBL/GenBank/DDBJ databases">
        <title>Photobacterium damselae subsp. damselae comparative genomics.</title>
        <authorList>
            <person name="Osorio C.R."/>
        </authorList>
    </citation>
    <scope>NUCLEOTIDE SEQUENCE [LARGE SCALE GENOMIC DNA]</scope>
    <source>
        <strain evidence="1 2">TW250/03</strain>
    </source>
</reference>
<evidence type="ECO:0000313" key="1">
    <source>
        <dbReference type="EMBL" id="NVP00358.1"/>
    </source>
</evidence>